<name>A0AAN9PJH9_CLITE</name>
<dbReference type="FunFam" id="1.25.40.10:FF:001213">
    <property type="entry name" value="Pentatricopeptide repeat-containing protein, mitochondrial"/>
    <property type="match status" value="1"/>
</dbReference>
<dbReference type="InterPro" id="IPR002885">
    <property type="entry name" value="PPR_rpt"/>
</dbReference>
<dbReference type="Proteomes" id="UP001359559">
    <property type="component" value="Unassembled WGS sequence"/>
</dbReference>
<keyword evidence="3" id="KW-0732">Signal</keyword>
<feature type="repeat" description="PPR" evidence="2">
    <location>
        <begin position="351"/>
        <end position="385"/>
    </location>
</feature>
<dbReference type="InterPro" id="IPR046848">
    <property type="entry name" value="E_motif"/>
</dbReference>
<dbReference type="Pfam" id="PF20431">
    <property type="entry name" value="E_motif"/>
    <property type="match status" value="1"/>
</dbReference>
<evidence type="ECO:0000256" key="3">
    <source>
        <dbReference type="SAM" id="SignalP"/>
    </source>
</evidence>
<evidence type="ECO:0000256" key="2">
    <source>
        <dbReference type="PROSITE-ProRule" id="PRU00708"/>
    </source>
</evidence>
<keyword evidence="5" id="KW-1185">Reference proteome</keyword>
<dbReference type="PANTHER" id="PTHR47926:SF460">
    <property type="entry name" value="OS01G0815900 PROTEIN"/>
    <property type="match status" value="1"/>
</dbReference>
<dbReference type="PANTHER" id="PTHR47926">
    <property type="entry name" value="PENTATRICOPEPTIDE REPEAT-CONTAINING PROTEIN"/>
    <property type="match status" value="1"/>
</dbReference>
<dbReference type="Gene3D" id="1.25.40.10">
    <property type="entry name" value="Tetratricopeptide repeat domain"/>
    <property type="match status" value="3"/>
</dbReference>
<dbReference type="NCBIfam" id="TIGR00756">
    <property type="entry name" value="PPR"/>
    <property type="match status" value="4"/>
</dbReference>
<sequence length="530" mass="59780">MGHRFLFSWLFVLLKDANYCFSLQMQKPFDQINCFCFRQLSNSILSRCHILRLTSCVAAAITHKPKHPQHLLSLLLKDPSQRQPLQQLHSHIITSAIFHYPLHNTSACLLLFNNIIRCYSLGPFPHEALHFFKYTIQHSHTFFTYPSLDTFSFAFLCHACANSNYTCFGIQLHALVFKVGFQFHVYVQTGLLQLYSSWGHLVGAARVFYEMPQRNLVTWNVFITGLVKWGAVELACSVFNQMPARSVVSWTLVIDGCTRANQPMKALALFREMVEVDGIEPTNVTLLTIFPAIANVGSITMCQSAHGYAEKRGFNASDIRVTNAIIDLYAKCGCIESAHRFFEEVPDQRKNLVSWTTVISGFAMNGMGREAVESFERMEKAGMRPNRVTFLSVLSGCSHGGLVEEGLKFFVKMGKDCQLVPDIKHCGCVIDMLGRAGRLEEAEKIALEVPHEVANAVMWRTLLGACSVHNNVEIGQRVTRKILEMERGHGGDYVLMSNILVGVGRFKDAERLREIMDKRIAIKVPAYSLL</sequence>
<dbReference type="InterPro" id="IPR011990">
    <property type="entry name" value="TPR-like_helical_dom_sf"/>
</dbReference>
<dbReference type="InterPro" id="IPR046960">
    <property type="entry name" value="PPR_At4g14850-like_plant"/>
</dbReference>
<dbReference type="EMBL" id="JAYKXN010000003">
    <property type="protein sequence ID" value="KAK7300408.1"/>
    <property type="molecule type" value="Genomic_DNA"/>
</dbReference>
<dbReference type="Pfam" id="PF13041">
    <property type="entry name" value="PPR_2"/>
    <property type="match status" value="2"/>
</dbReference>
<dbReference type="PROSITE" id="PS51375">
    <property type="entry name" value="PPR"/>
    <property type="match status" value="2"/>
</dbReference>
<evidence type="ECO:0000313" key="5">
    <source>
        <dbReference type="Proteomes" id="UP001359559"/>
    </source>
</evidence>
<gene>
    <name evidence="4" type="ORF">RJT34_11252</name>
</gene>
<proteinExistence type="predicted"/>
<feature type="signal peptide" evidence="3">
    <location>
        <begin position="1"/>
        <end position="22"/>
    </location>
</feature>
<evidence type="ECO:0000313" key="4">
    <source>
        <dbReference type="EMBL" id="KAK7300408.1"/>
    </source>
</evidence>
<dbReference type="FunFam" id="1.25.40.10:FF:001268">
    <property type="entry name" value="Pentatricopeptide repeat-containing protein, mitochondrial isoform A"/>
    <property type="match status" value="1"/>
</dbReference>
<reference evidence="4 5" key="1">
    <citation type="submission" date="2024-01" db="EMBL/GenBank/DDBJ databases">
        <title>The genomes of 5 underutilized Papilionoideae crops provide insights into root nodulation and disease resistance.</title>
        <authorList>
            <person name="Yuan L."/>
        </authorList>
    </citation>
    <scope>NUCLEOTIDE SEQUENCE [LARGE SCALE GENOMIC DNA]</scope>
    <source>
        <strain evidence="4">LY-2023</strain>
        <tissue evidence="4">Leaf</tissue>
    </source>
</reference>
<dbReference type="GO" id="GO:0003723">
    <property type="term" value="F:RNA binding"/>
    <property type="evidence" value="ECO:0007669"/>
    <property type="project" value="InterPro"/>
</dbReference>
<feature type="repeat" description="PPR" evidence="2">
    <location>
        <begin position="215"/>
        <end position="249"/>
    </location>
</feature>
<evidence type="ECO:0008006" key="6">
    <source>
        <dbReference type="Google" id="ProtNLM"/>
    </source>
</evidence>
<keyword evidence="1" id="KW-0677">Repeat</keyword>
<feature type="chain" id="PRO_5042849312" description="Pentatricopeptide repeat-containing protein" evidence="3">
    <location>
        <begin position="23"/>
        <end position="530"/>
    </location>
</feature>
<comment type="caution">
    <text evidence="4">The sequence shown here is derived from an EMBL/GenBank/DDBJ whole genome shotgun (WGS) entry which is preliminary data.</text>
</comment>
<dbReference type="AlphaFoldDB" id="A0AAN9PJH9"/>
<protein>
    <recommendedName>
        <fullName evidence="6">Pentatricopeptide repeat-containing protein</fullName>
    </recommendedName>
</protein>
<evidence type="ECO:0000256" key="1">
    <source>
        <dbReference type="ARBA" id="ARBA00022737"/>
    </source>
</evidence>
<dbReference type="Pfam" id="PF01535">
    <property type="entry name" value="PPR"/>
    <property type="match status" value="3"/>
</dbReference>
<organism evidence="4 5">
    <name type="scientific">Clitoria ternatea</name>
    <name type="common">Butterfly pea</name>
    <dbReference type="NCBI Taxonomy" id="43366"/>
    <lineage>
        <taxon>Eukaryota</taxon>
        <taxon>Viridiplantae</taxon>
        <taxon>Streptophyta</taxon>
        <taxon>Embryophyta</taxon>
        <taxon>Tracheophyta</taxon>
        <taxon>Spermatophyta</taxon>
        <taxon>Magnoliopsida</taxon>
        <taxon>eudicotyledons</taxon>
        <taxon>Gunneridae</taxon>
        <taxon>Pentapetalae</taxon>
        <taxon>rosids</taxon>
        <taxon>fabids</taxon>
        <taxon>Fabales</taxon>
        <taxon>Fabaceae</taxon>
        <taxon>Papilionoideae</taxon>
        <taxon>50 kb inversion clade</taxon>
        <taxon>NPAAA clade</taxon>
        <taxon>indigoferoid/millettioid clade</taxon>
        <taxon>Phaseoleae</taxon>
        <taxon>Clitoria</taxon>
    </lineage>
</organism>
<accession>A0AAN9PJH9</accession>
<dbReference type="GO" id="GO:0009451">
    <property type="term" value="P:RNA modification"/>
    <property type="evidence" value="ECO:0007669"/>
    <property type="project" value="InterPro"/>
</dbReference>